<name>A0A427Y2U8_9TREE</name>
<feature type="transmembrane region" description="Helical" evidence="4">
    <location>
        <begin position="12"/>
        <end position="32"/>
    </location>
</feature>
<accession>A0A427Y2U8</accession>
<evidence type="ECO:0000256" key="1">
    <source>
        <dbReference type="ARBA" id="ARBA00004429"/>
    </source>
</evidence>
<feature type="transmembrane region" description="Helical" evidence="4">
    <location>
        <begin position="766"/>
        <end position="788"/>
    </location>
</feature>
<feature type="transmembrane region" description="Helical" evidence="4">
    <location>
        <begin position="255"/>
        <end position="275"/>
    </location>
</feature>
<dbReference type="PANTHER" id="PTHR43702">
    <property type="entry name" value="L-FUCOSE-PROTON SYMPORTER"/>
    <property type="match status" value="1"/>
</dbReference>
<keyword evidence="2" id="KW-1003">Cell membrane</keyword>
<feature type="transmembrane region" description="Helical" evidence="4">
    <location>
        <begin position="742"/>
        <end position="760"/>
    </location>
</feature>
<feature type="transmembrane region" description="Helical" evidence="4">
    <location>
        <begin position="547"/>
        <end position="572"/>
    </location>
</feature>
<feature type="transmembrane region" description="Helical" evidence="4">
    <location>
        <begin position="674"/>
        <end position="696"/>
    </location>
</feature>
<comment type="caution">
    <text evidence="6">The sequence shown here is derived from an EMBL/GenBank/DDBJ whole genome shotgun (WGS) entry which is preliminary data.</text>
</comment>
<feature type="transmembrane region" description="Helical" evidence="4">
    <location>
        <begin position="200"/>
        <end position="222"/>
    </location>
</feature>
<dbReference type="OrthoDB" id="546893at2759"/>
<dbReference type="Gene3D" id="1.20.1250.20">
    <property type="entry name" value="MFS general substrate transporter like domains"/>
    <property type="match status" value="2"/>
</dbReference>
<keyword evidence="7" id="KW-1185">Reference proteome</keyword>
<keyword evidence="4" id="KW-0472">Membrane</keyword>
<dbReference type="GO" id="GO:0022857">
    <property type="term" value="F:transmembrane transporter activity"/>
    <property type="evidence" value="ECO:0007669"/>
    <property type="project" value="InterPro"/>
</dbReference>
<evidence type="ECO:0000259" key="5">
    <source>
        <dbReference type="Pfam" id="PF20684"/>
    </source>
</evidence>
<dbReference type="InterPro" id="IPR050375">
    <property type="entry name" value="MFS_TsgA-like"/>
</dbReference>
<dbReference type="PANTHER" id="PTHR43702:SF13">
    <property type="entry name" value="MONOSACCHARIDE TRANSPORTER, PUTATIVE (AFU_ORTHOLOGUE AFUA_4G06630)-RELATED"/>
    <property type="match status" value="1"/>
</dbReference>
<proteinExistence type="predicted"/>
<feature type="transmembrane region" description="Helical" evidence="4">
    <location>
        <begin position="449"/>
        <end position="470"/>
    </location>
</feature>
<feature type="transmembrane region" description="Helical" evidence="4">
    <location>
        <begin position="164"/>
        <end position="188"/>
    </location>
</feature>
<feature type="domain" description="Rhodopsin" evidence="5">
    <location>
        <begin position="28"/>
        <end position="280"/>
    </location>
</feature>
<dbReference type="AlphaFoldDB" id="A0A427Y2U8"/>
<dbReference type="InterPro" id="IPR011701">
    <property type="entry name" value="MFS"/>
</dbReference>
<dbReference type="Proteomes" id="UP000279259">
    <property type="component" value="Unassembled WGS sequence"/>
</dbReference>
<keyword evidence="4" id="KW-0812">Transmembrane</keyword>
<feature type="transmembrane region" description="Helical" evidence="4">
    <location>
        <begin position="617"/>
        <end position="637"/>
    </location>
</feature>
<evidence type="ECO:0000313" key="7">
    <source>
        <dbReference type="Proteomes" id="UP000279259"/>
    </source>
</evidence>
<feature type="transmembrane region" description="Helical" evidence="4">
    <location>
        <begin position="490"/>
        <end position="511"/>
    </location>
</feature>
<feature type="transmembrane region" description="Helical" evidence="4">
    <location>
        <begin position="716"/>
        <end position="735"/>
    </location>
</feature>
<feature type="transmembrane region" description="Helical" evidence="4">
    <location>
        <begin position="122"/>
        <end position="144"/>
    </location>
</feature>
<feature type="transmembrane region" description="Helical" evidence="4">
    <location>
        <begin position="800"/>
        <end position="819"/>
    </location>
</feature>
<gene>
    <name evidence="6" type="ORF">EHS25_004816</name>
</gene>
<dbReference type="SUPFAM" id="SSF103473">
    <property type="entry name" value="MFS general substrate transporter"/>
    <property type="match status" value="1"/>
</dbReference>
<protein>
    <recommendedName>
        <fullName evidence="5">Rhodopsin domain-containing protein</fullName>
    </recommendedName>
</protein>
<evidence type="ECO:0000256" key="3">
    <source>
        <dbReference type="SAM" id="MobiDB-lite"/>
    </source>
</evidence>
<dbReference type="GO" id="GO:0005886">
    <property type="term" value="C:plasma membrane"/>
    <property type="evidence" value="ECO:0007669"/>
    <property type="project" value="UniProtKB-SubCell"/>
</dbReference>
<feature type="transmembrane region" description="Helical" evidence="4">
    <location>
        <begin position="584"/>
        <end position="605"/>
    </location>
</feature>
<dbReference type="Pfam" id="PF20684">
    <property type="entry name" value="Fung_rhodopsin"/>
    <property type="match status" value="1"/>
</dbReference>
<feature type="transmembrane region" description="Helical" evidence="4">
    <location>
        <begin position="518"/>
        <end position="535"/>
    </location>
</feature>
<evidence type="ECO:0000256" key="2">
    <source>
        <dbReference type="ARBA" id="ARBA00022475"/>
    </source>
</evidence>
<dbReference type="Pfam" id="PF07690">
    <property type="entry name" value="MFS_1"/>
    <property type="match status" value="1"/>
</dbReference>
<comment type="subcellular location">
    <subcellularLocation>
        <location evidence="1">Cell inner membrane</location>
        <topology evidence="1">Multi-pass membrane protein</topology>
    </subcellularLocation>
</comment>
<dbReference type="InterPro" id="IPR036259">
    <property type="entry name" value="MFS_trans_sf"/>
</dbReference>
<organism evidence="6 7">
    <name type="scientific">Saitozyma podzolica</name>
    <dbReference type="NCBI Taxonomy" id="1890683"/>
    <lineage>
        <taxon>Eukaryota</taxon>
        <taxon>Fungi</taxon>
        <taxon>Dikarya</taxon>
        <taxon>Basidiomycota</taxon>
        <taxon>Agaricomycotina</taxon>
        <taxon>Tremellomycetes</taxon>
        <taxon>Tremellales</taxon>
        <taxon>Trimorphomycetaceae</taxon>
        <taxon>Saitozyma</taxon>
    </lineage>
</organism>
<sequence length="841" mass="92430">MEVLNNRGPTVFVVTIVLIILATVFIVLRLISKWGVTRKATSDDFVVIIAWLFAIGLSASIMIGTQIGLGAPDSEILPQWYDPLKRCVYSFTVLYNPALMSTKTAILILYHRLAAAHPFLRYASLFVMAVVNISGIVLTFLSIFQCHPISAAFTETNGTCIDIVALYLSSAPINVLTDLAILLLPLPILTSLRIEFRQKVILVATFIVGGFVAIVDVVRIVYLQEALKEERQINPSAPITATTRPANFTYHASFALMWSAVEVCVGIMCCCVLVLKPLVMRVMPKLLRAHHGHHHPNGTPESLLRSDIKDSRSLDRVHIGEVPGPPLSTSITHQIALPVSPRAEMSHIHSPMSPRPPTMPSIPEQPTDDEDGTMDFLEMLASEPPPEAPRVPLPPLEEEPTRWPRRSTILFHRRDTAQTSTTQEPSQNFFDFVNIKSKVPLTQLSAKEAWWPIMFVSILFFLWGFTYGLIGTLNMEIQNLLGYTPSHTIALHNAYWAAYFFGPLLVGYWVLKYQGFKATFMTGLAIYATGAMSFWPSSVLRSYAGFFISNFIVALGLTCVESVAANLFIALAGPGELSEARLNFAHAIQAVGSFISSFIAQKALFSAIDQEDLFRVQWCYLAVALFVVFLAIIFYYVPLSEAGDDNLEAMALQRLYNASLERGDKAFGIDARHLLLCSGICMMMIYAGAQEAVWYFWTPLVQDAKPGSDAFGNLAISHAAFAFGRFLAAGLCYFGIPPRISVGVFTFGAFVATLLAMVLPQGSTPLAMLILITFFEAPLFPTMFAIIIRGQGKHTKFASAALIMAAAGGAIWPSIAYVVDQGNSRSSLIVTVVLWGVSMLG</sequence>
<keyword evidence="4" id="KW-1133">Transmembrane helix</keyword>
<feature type="transmembrane region" description="Helical" evidence="4">
    <location>
        <begin position="44"/>
        <end position="68"/>
    </location>
</feature>
<reference evidence="6 7" key="1">
    <citation type="submission" date="2018-11" db="EMBL/GenBank/DDBJ databases">
        <title>Genome sequence of Saitozyma podzolica DSM 27192.</title>
        <authorList>
            <person name="Aliyu H."/>
            <person name="Gorte O."/>
            <person name="Ochsenreither K."/>
        </authorList>
    </citation>
    <scope>NUCLEOTIDE SEQUENCE [LARGE SCALE GENOMIC DNA]</scope>
    <source>
        <strain evidence="6 7">DSM 27192</strain>
    </source>
</reference>
<evidence type="ECO:0000313" key="6">
    <source>
        <dbReference type="EMBL" id="RSH85420.1"/>
    </source>
</evidence>
<dbReference type="EMBL" id="RSCD01000020">
    <property type="protein sequence ID" value="RSH85420.1"/>
    <property type="molecule type" value="Genomic_DNA"/>
</dbReference>
<feature type="region of interest" description="Disordered" evidence="3">
    <location>
        <begin position="346"/>
        <end position="371"/>
    </location>
</feature>
<evidence type="ECO:0000256" key="4">
    <source>
        <dbReference type="SAM" id="Phobius"/>
    </source>
</evidence>
<feature type="transmembrane region" description="Helical" evidence="4">
    <location>
        <begin position="88"/>
        <end position="110"/>
    </location>
</feature>
<dbReference type="InterPro" id="IPR049326">
    <property type="entry name" value="Rhodopsin_dom_fungi"/>
</dbReference>
<dbReference type="STRING" id="1890683.A0A427Y2U8"/>